<evidence type="ECO:0000313" key="2">
    <source>
        <dbReference type="EMBL" id="SDM65719.1"/>
    </source>
</evidence>
<dbReference type="Pfam" id="PF12412">
    <property type="entry name" value="DUF3667"/>
    <property type="match status" value="1"/>
</dbReference>
<reference evidence="2 3" key="1">
    <citation type="submission" date="2016-10" db="EMBL/GenBank/DDBJ databases">
        <authorList>
            <person name="de Groot N.N."/>
        </authorList>
    </citation>
    <scope>NUCLEOTIDE SEQUENCE [LARGE SCALE GENOMIC DNA]</scope>
    <source>
        <strain evidence="2 3">DSM 21668</strain>
    </source>
</reference>
<feature type="transmembrane region" description="Helical" evidence="1">
    <location>
        <begin position="177"/>
        <end position="199"/>
    </location>
</feature>
<proteinExistence type="predicted"/>
<feature type="transmembrane region" description="Helical" evidence="1">
    <location>
        <begin position="121"/>
        <end position="140"/>
    </location>
</feature>
<evidence type="ECO:0008006" key="4">
    <source>
        <dbReference type="Google" id="ProtNLM"/>
    </source>
</evidence>
<feature type="transmembrane region" description="Helical" evidence="1">
    <location>
        <begin position="211"/>
        <end position="232"/>
    </location>
</feature>
<dbReference type="AlphaFoldDB" id="A0A1G9V0S7"/>
<dbReference type="InterPro" id="IPR022134">
    <property type="entry name" value="DUF3667"/>
</dbReference>
<evidence type="ECO:0000313" key="3">
    <source>
        <dbReference type="Proteomes" id="UP000198901"/>
    </source>
</evidence>
<keyword evidence="3" id="KW-1185">Reference proteome</keyword>
<keyword evidence="1" id="KW-0812">Transmembrane</keyword>
<dbReference type="EMBL" id="FNGS01000008">
    <property type="protein sequence ID" value="SDM65719.1"/>
    <property type="molecule type" value="Genomic_DNA"/>
</dbReference>
<feature type="transmembrane region" description="Helical" evidence="1">
    <location>
        <begin position="147"/>
        <end position="171"/>
    </location>
</feature>
<dbReference type="Proteomes" id="UP000198901">
    <property type="component" value="Unassembled WGS sequence"/>
</dbReference>
<feature type="transmembrane region" description="Helical" evidence="1">
    <location>
        <begin position="72"/>
        <end position="93"/>
    </location>
</feature>
<accession>A0A1G9V0S7</accession>
<keyword evidence="1" id="KW-0472">Membrane</keyword>
<keyword evidence="1" id="KW-1133">Transmembrane helix</keyword>
<dbReference type="OrthoDB" id="7446256at2"/>
<gene>
    <name evidence="2" type="ORF">SAMN04488090_3918</name>
</gene>
<sequence>MNCKNCNTEVTLNFCPNCGQPAKVKRINGHYILHEIEHVLHFEKGILFTVRELLTKPGDSVRHFITENRSRLVKPIIFIIVTSLIYTLITHFFHIDDGYVKYDGAKKSSTDLIFKWVQDHYGYANIIMGVFIAFWTKVFFRKYDDNFYEILILLCFVMGMGMLFYAVFAIVQGLTHLNVVQAGGIVAIAYCVWAIGQFFDKKKMASYFKAFASYMLGMISSMLFAVLLGTLADLVIGH</sequence>
<name>A0A1G9V0S7_9BACT</name>
<dbReference type="STRING" id="563176.SAMN04488090_3918"/>
<evidence type="ECO:0000256" key="1">
    <source>
        <dbReference type="SAM" id="Phobius"/>
    </source>
</evidence>
<dbReference type="RefSeq" id="WP_093206987.1">
    <property type="nucleotide sequence ID" value="NZ_FNGS01000008.1"/>
</dbReference>
<protein>
    <recommendedName>
        <fullName evidence="4">DUF3667 domain-containing protein</fullName>
    </recommendedName>
</protein>
<organism evidence="2 3">
    <name type="scientific">Siphonobacter aquaeclarae</name>
    <dbReference type="NCBI Taxonomy" id="563176"/>
    <lineage>
        <taxon>Bacteria</taxon>
        <taxon>Pseudomonadati</taxon>
        <taxon>Bacteroidota</taxon>
        <taxon>Cytophagia</taxon>
        <taxon>Cytophagales</taxon>
        <taxon>Cytophagaceae</taxon>
        <taxon>Siphonobacter</taxon>
    </lineage>
</organism>